<name>A0A3P5Y532_STRCB</name>
<sequence>MTHAPLTTNELVMIEASVEKDTSVLEIAQSLKRSRQTIHKVVTFLKQGHSAN</sequence>
<keyword evidence="2" id="KW-1185">Reference proteome</keyword>
<evidence type="ECO:0000313" key="2">
    <source>
        <dbReference type="Proteomes" id="UP000280759"/>
    </source>
</evidence>
<accession>A0A3P5Y532</accession>
<gene>
    <name evidence="1" type="ORF">FMV2238Y02_04500</name>
</gene>
<dbReference type="EMBL" id="UXEP01000005">
    <property type="protein sequence ID" value="VDC42006.1"/>
    <property type="molecule type" value="Genomic_DNA"/>
</dbReference>
<organism evidence="1 2">
    <name type="scientific">Streptococcus canis</name>
    <dbReference type="NCBI Taxonomy" id="1329"/>
    <lineage>
        <taxon>Bacteria</taxon>
        <taxon>Bacillati</taxon>
        <taxon>Bacillota</taxon>
        <taxon>Bacilli</taxon>
        <taxon>Lactobacillales</taxon>
        <taxon>Streptococcaceae</taxon>
        <taxon>Streptococcus</taxon>
    </lineage>
</organism>
<protein>
    <recommendedName>
        <fullName evidence="3">Helix-turn-helix domain-containing protein</fullName>
    </recommendedName>
</protein>
<dbReference type="AlphaFoldDB" id="A0A3P5Y532"/>
<evidence type="ECO:0000313" key="1">
    <source>
        <dbReference type="EMBL" id="VDC42006.1"/>
    </source>
</evidence>
<reference evidence="1 2" key="1">
    <citation type="submission" date="2018-10" db="EMBL/GenBank/DDBJ databases">
        <authorList>
            <consortium name="Molecular Microbiology and Infection Unit (UMMI)"/>
            <person name="Machado M."/>
        </authorList>
    </citation>
    <scope>NUCLEOTIDE SEQUENCE [LARGE SCALE GENOMIC DNA]</scope>
    <source>
        <strain evidence="1">FMV2238.02</strain>
    </source>
</reference>
<proteinExistence type="predicted"/>
<evidence type="ECO:0008006" key="3">
    <source>
        <dbReference type="Google" id="ProtNLM"/>
    </source>
</evidence>
<dbReference type="RefSeq" id="WP_142998413.1">
    <property type="nucleotide sequence ID" value="NZ_JAGQEU010000127.1"/>
</dbReference>
<dbReference type="Proteomes" id="UP000280759">
    <property type="component" value="Unassembled WGS sequence"/>
</dbReference>